<dbReference type="InterPro" id="IPR050155">
    <property type="entry name" value="HAD-like_hydrolase_sf"/>
</dbReference>
<dbReference type="Gene3D" id="1.10.150.240">
    <property type="entry name" value="Putative phosphatase, domain 2"/>
    <property type="match status" value="1"/>
</dbReference>
<dbReference type="Pfam" id="PF13419">
    <property type="entry name" value="HAD_2"/>
    <property type="match status" value="1"/>
</dbReference>
<organism evidence="1 2">
    <name type="scientific">Apiospora saccharicola</name>
    <dbReference type="NCBI Taxonomy" id="335842"/>
    <lineage>
        <taxon>Eukaryota</taxon>
        <taxon>Fungi</taxon>
        <taxon>Dikarya</taxon>
        <taxon>Ascomycota</taxon>
        <taxon>Pezizomycotina</taxon>
        <taxon>Sordariomycetes</taxon>
        <taxon>Xylariomycetidae</taxon>
        <taxon>Amphisphaeriales</taxon>
        <taxon>Apiosporaceae</taxon>
        <taxon>Apiospora</taxon>
    </lineage>
</organism>
<dbReference type="SUPFAM" id="SSF56784">
    <property type="entry name" value="HAD-like"/>
    <property type="match status" value="1"/>
</dbReference>
<proteinExistence type="predicted"/>
<keyword evidence="2" id="KW-1185">Reference proteome</keyword>
<evidence type="ECO:0008006" key="3">
    <source>
        <dbReference type="Google" id="ProtNLM"/>
    </source>
</evidence>
<accession>A0ABR1WJG9</accession>
<dbReference type="EMBL" id="JAQQWM010000001">
    <property type="protein sequence ID" value="KAK8083665.1"/>
    <property type="molecule type" value="Genomic_DNA"/>
</dbReference>
<protein>
    <recommendedName>
        <fullName evidence="3">Phosphoglycolate phosphatase</fullName>
    </recommendedName>
</protein>
<dbReference type="Proteomes" id="UP001446871">
    <property type="component" value="Unassembled WGS sequence"/>
</dbReference>
<dbReference type="InterPro" id="IPR023214">
    <property type="entry name" value="HAD_sf"/>
</dbReference>
<evidence type="ECO:0000313" key="2">
    <source>
        <dbReference type="Proteomes" id="UP001446871"/>
    </source>
</evidence>
<dbReference type="Gene3D" id="3.40.50.1000">
    <property type="entry name" value="HAD superfamily/HAD-like"/>
    <property type="match status" value="1"/>
</dbReference>
<dbReference type="PANTHER" id="PTHR43434">
    <property type="entry name" value="PHOSPHOGLYCOLATE PHOSPHATASE"/>
    <property type="match status" value="1"/>
</dbReference>
<comment type="caution">
    <text evidence="1">The sequence shown here is derived from an EMBL/GenBank/DDBJ whole genome shotgun (WGS) entry which is preliminary data.</text>
</comment>
<dbReference type="SFLD" id="SFLDS00003">
    <property type="entry name" value="Haloacid_Dehalogenase"/>
    <property type="match status" value="1"/>
</dbReference>
<dbReference type="PANTHER" id="PTHR43434:SF1">
    <property type="entry name" value="PHOSPHOGLYCOLATE PHOSPHATASE"/>
    <property type="match status" value="1"/>
</dbReference>
<sequence length="245" mass="26017">MPPIKLVIFDFDGTLFDTHRSISHCIKLTFDKLLPAQAPSEAEVHRLISSGAGLQDTFRALHPTATEDASHGDSSFDVDKWTANYRVLYANHGQPLITPFPGAAELLATLRARDIPAAIVSNKGVRAVVTTLRNNGLGDGVGEDLIVGDQTPGATRKPDPGSYTNVLLPAMRARGWTNAEEPIDDSSVLVVGDTEADIQFAANIGGAVSVWCRYGYGDKGACEELGPGFTVDSLGEIEGIIDGLS</sequence>
<dbReference type="InterPro" id="IPR041492">
    <property type="entry name" value="HAD_2"/>
</dbReference>
<dbReference type="SFLD" id="SFLDG01129">
    <property type="entry name" value="C1.5:_HAD__Beta-PGM__Phosphata"/>
    <property type="match status" value="1"/>
</dbReference>
<dbReference type="InterPro" id="IPR036412">
    <property type="entry name" value="HAD-like_sf"/>
</dbReference>
<evidence type="ECO:0000313" key="1">
    <source>
        <dbReference type="EMBL" id="KAK8083665.1"/>
    </source>
</evidence>
<dbReference type="InterPro" id="IPR023198">
    <property type="entry name" value="PGP-like_dom2"/>
</dbReference>
<name>A0ABR1WJG9_9PEZI</name>
<reference evidence="1 2" key="1">
    <citation type="submission" date="2023-01" db="EMBL/GenBank/DDBJ databases">
        <title>Analysis of 21 Apiospora genomes using comparative genomics revels a genus with tremendous synthesis potential of carbohydrate active enzymes and secondary metabolites.</title>
        <authorList>
            <person name="Sorensen T."/>
        </authorList>
    </citation>
    <scope>NUCLEOTIDE SEQUENCE [LARGE SCALE GENOMIC DNA]</scope>
    <source>
        <strain evidence="1 2">CBS 83171</strain>
    </source>
</reference>
<gene>
    <name evidence="1" type="ORF">PG996_002446</name>
</gene>